<dbReference type="EMBL" id="AQHR01000112">
    <property type="protein sequence ID" value="EON75071.1"/>
    <property type="molecule type" value="Genomic_DNA"/>
</dbReference>
<protein>
    <submittedName>
        <fullName evidence="1">Uncharacterized protein</fullName>
    </submittedName>
</protein>
<sequence>MEVPTSWQDDDFIVMPKANGVVAFRVISDRPMGRKNIFQYVVSDYQLNSSDPFTFAIKDFSELIGFDLDGELLYVLFQKGPAYNNERYIYEVNLESRQVAEVSLTSILNLDLQDFLVFNRKAVFMGTFEYRPVIQIFDLATTDVITVPGVFEKDANIIQLRKDPELDIFDVLMSRRDYYKKKIVTILTYDTSGEKLREVKIDELQDPSMEIVEGLLTSSYDYKQALIGPYGLRRKEAYQGLYFTKINEFGEYENRFYTVADFQNFYNYLPEKMRERRMNALERNLERGRNTPIRNVLVTREVTDLGGSFLVYNDLFVSSSTRYMPRDGMYASSFYRMNPMMGGLNTFGNPLWMDPRWRSSQVIQQYKFLASQFVILDNDGKIIWDNMLPLNNVSRSHPVKFGEVSFDGNNLFYMYLDGQQLMLSQFRNGELVREHEAFEIELVNENERIRDTRENSLQLVWWYENYYLLSGKQRVRYQNREGKEELKEVSFFTKVKVEDLI</sequence>
<evidence type="ECO:0000313" key="2">
    <source>
        <dbReference type="Proteomes" id="UP000013909"/>
    </source>
</evidence>
<evidence type="ECO:0000313" key="1">
    <source>
        <dbReference type="EMBL" id="EON75071.1"/>
    </source>
</evidence>
<dbReference type="Proteomes" id="UP000013909">
    <property type="component" value="Unassembled WGS sequence"/>
</dbReference>
<dbReference type="AlphaFoldDB" id="R7ZLV0"/>
<reference evidence="1 2" key="1">
    <citation type="submission" date="2013-02" db="EMBL/GenBank/DDBJ databases">
        <title>A novel strain isolated from Lonar lake, Maharashtra, India.</title>
        <authorList>
            <person name="Singh A."/>
        </authorList>
    </citation>
    <scope>NUCLEOTIDE SEQUENCE [LARGE SCALE GENOMIC DNA]</scope>
    <source>
        <strain evidence="1 2">AK24</strain>
    </source>
</reference>
<name>R7ZLV0_9BACT</name>
<proteinExistence type="predicted"/>
<keyword evidence="2" id="KW-1185">Reference proteome</keyword>
<comment type="caution">
    <text evidence="1">The sequence shown here is derived from an EMBL/GenBank/DDBJ whole genome shotgun (WGS) entry which is preliminary data.</text>
</comment>
<dbReference type="STRING" id="1232681.ADIS_4560"/>
<organism evidence="1 2">
    <name type="scientific">Lunatimonas lonarensis</name>
    <dbReference type="NCBI Taxonomy" id="1232681"/>
    <lineage>
        <taxon>Bacteria</taxon>
        <taxon>Pseudomonadati</taxon>
        <taxon>Bacteroidota</taxon>
        <taxon>Cytophagia</taxon>
        <taxon>Cytophagales</taxon>
        <taxon>Cyclobacteriaceae</taxon>
    </lineage>
</organism>
<gene>
    <name evidence="1" type="ORF">ADIS_4560</name>
</gene>
<accession>R7ZLV0</accession>